<name>A0A0U3F4M3_9CREN</name>
<dbReference type="Gene3D" id="1.10.4200.10">
    <property type="entry name" value="Triphosphoribosyl-dephospho-CoA protein"/>
    <property type="match status" value="1"/>
</dbReference>
<evidence type="ECO:0008006" key="3">
    <source>
        <dbReference type="Google" id="ProtNLM"/>
    </source>
</evidence>
<dbReference type="EMBL" id="CP006867">
    <property type="protein sequence ID" value="ALU12501.1"/>
    <property type="molecule type" value="Genomic_DNA"/>
</dbReference>
<organism evidence="1 2">
    <name type="scientific">Ignicoccus islandicus DSM 13165</name>
    <dbReference type="NCBI Taxonomy" id="940295"/>
    <lineage>
        <taxon>Archaea</taxon>
        <taxon>Thermoproteota</taxon>
        <taxon>Thermoprotei</taxon>
        <taxon>Desulfurococcales</taxon>
        <taxon>Desulfurococcaceae</taxon>
        <taxon>Ignicoccus</taxon>
    </lineage>
</organism>
<evidence type="ECO:0000313" key="1">
    <source>
        <dbReference type="EMBL" id="ALU12501.1"/>
    </source>
</evidence>
<dbReference type="AlphaFoldDB" id="A0A0U3F4M3"/>
<dbReference type="GeneID" id="30680303"/>
<evidence type="ECO:0000313" key="2">
    <source>
        <dbReference type="Proteomes" id="UP000060778"/>
    </source>
</evidence>
<keyword evidence="2" id="KW-1185">Reference proteome</keyword>
<proteinExistence type="predicted"/>
<reference evidence="1 2" key="1">
    <citation type="submission" date="2013-11" db="EMBL/GenBank/DDBJ databases">
        <title>Comparative genomics of Ignicoccus.</title>
        <authorList>
            <person name="Podar M."/>
        </authorList>
    </citation>
    <scope>NUCLEOTIDE SEQUENCE [LARGE SCALE GENOMIC DNA]</scope>
    <source>
        <strain evidence="1 2">DSM 13165</strain>
    </source>
</reference>
<sequence length="270" mass="30443">MGTIDLGREAPPRVRLVPKCDLILIAEALEGAYPKAGNVYPTNPSNFQYFDLLMEAYRLKEVCEMKLPLGERFLAFIPNQRKSALTGFAILTIPLFNCLDEGLEMGKCGLREVKESTPEDAYLFLKSLKLSKLTHLKKIEAREYPDVSRPEIALEKGWNLYDVLERMGDTISREILSGYPISIKGARYLIRRGFEEIPKLQGLILSEVLDDLVARKWGLKVAYNLTLLARKGLHEEYIRELNLNPGTTADLIGTSILIAVSELMKEGIVK</sequence>
<dbReference type="RefSeq" id="WP_075049854.1">
    <property type="nucleotide sequence ID" value="NZ_CP006867.1"/>
</dbReference>
<gene>
    <name evidence="1" type="ORF">EYM_04565</name>
</gene>
<dbReference type="STRING" id="940295.EYM_04565"/>
<dbReference type="Pfam" id="PF01874">
    <property type="entry name" value="CitG"/>
    <property type="match status" value="1"/>
</dbReference>
<dbReference type="OrthoDB" id="85890at2157"/>
<dbReference type="Proteomes" id="UP000060778">
    <property type="component" value="Chromosome"/>
</dbReference>
<dbReference type="GO" id="GO:0046917">
    <property type="term" value="F:triphosphoribosyl-dephospho-CoA synthase activity"/>
    <property type="evidence" value="ECO:0007669"/>
    <property type="project" value="InterPro"/>
</dbReference>
<dbReference type="InterPro" id="IPR002736">
    <property type="entry name" value="CitG"/>
</dbReference>
<dbReference type="KEGG" id="iis:EYM_04565"/>
<protein>
    <recommendedName>
        <fullName evidence="3">Triphosphoribosyl-dephospho-CoA synthase</fullName>
    </recommendedName>
</protein>
<accession>A0A0U3F4M3</accession>
<dbReference type="GO" id="GO:0005524">
    <property type="term" value="F:ATP binding"/>
    <property type="evidence" value="ECO:0007669"/>
    <property type="project" value="InterPro"/>
</dbReference>